<sequence length="413" mass="47298">MDPDPLSLRIPAEIVYLILSELYEKTDLLNSRLISKMFMQVASPLGFRRLTLSRAPESLAGIARISDSPLAKLVSEVVLEEVEFPLKMVPLDQPSSDDPFRVGMALYIPKFHNLTTLIFSFPDFWEFENNFTPPGRNDQGSRSAFESDITASNLALHQQERFFHMLGRCNPDLIPPTMNTIVIHNLMSFWSVHFDIDKLRPFLASLTNFKVDIQIVPDLRLEELFQHPPREHDPQFIPFWREFDLLLDAACNLTSLSLTSDADAYNTWGSVNIFPRLQNLSLNGFLFAYSYLDGDVVLRTCCLETFIILHHNTLQHLLLSDCFIDIMAEFRSWAEIFREFERNLGKLRSFDFQLSNGNGYATMSMEEPGGHYINANATNEPNFADTNMSEEEIKKADKLALLSLQNAIKSRNE</sequence>
<proteinExistence type="predicted"/>
<keyword evidence="2" id="KW-1185">Reference proteome</keyword>
<evidence type="ECO:0000313" key="2">
    <source>
        <dbReference type="Proteomes" id="UP000664032"/>
    </source>
</evidence>
<comment type="caution">
    <text evidence="1">The sequence shown here is derived from an EMBL/GenBank/DDBJ whole genome shotgun (WGS) entry which is preliminary data.</text>
</comment>
<protein>
    <submittedName>
        <fullName evidence="1">Uncharacterized protein</fullName>
    </submittedName>
</protein>
<organism evidence="1 2">
    <name type="scientific">Psilocybe cubensis</name>
    <name type="common">Psychedelic mushroom</name>
    <name type="synonym">Stropharia cubensis</name>
    <dbReference type="NCBI Taxonomy" id="181762"/>
    <lineage>
        <taxon>Eukaryota</taxon>
        <taxon>Fungi</taxon>
        <taxon>Dikarya</taxon>
        <taxon>Basidiomycota</taxon>
        <taxon>Agaricomycotina</taxon>
        <taxon>Agaricomycetes</taxon>
        <taxon>Agaricomycetidae</taxon>
        <taxon>Agaricales</taxon>
        <taxon>Agaricineae</taxon>
        <taxon>Strophariaceae</taxon>
        <taxon>Psilocybe</taxon>
    </lineage>
</organism>
<evidence type="ECO:0000313" key="1">
    <source>
        <dbReference type="EMBL" id="KAH9475278.1"/>
    </source>
</evidence>
<dbReference type="EMBL" id="JAFIQS020000012">
    <property type="protein sequence ID" value="KAH9475278.1"/>
    <property type="molecule type" value="Genomic_DNA"/>
</dbReference>
<dbReference type="Proteomes" id="UP000664032">
    <property type="component" value="Unassembled WGS sequence"/>
</dbReference>
<gene>
    <name evidence="1" type="ORF">JR316_0012389</name>
</gene>
<accession>A0ACB8GHV1</accession>
<name>A0ACB8GHV1_PSICU</name>
<reference evidence="1" key="1">
    <citation type="submission" date="2021-10" db="EMBL/GenBank/DDBJ databases">
        <title>Psilocybe cubensis genome.</title>
        <authorList>
            <person name="Mckernan K.J."/>
            <person name="Crawford S."/>
            <person name="Trippe A."/>
            <person name="Kane L.T."/>
            <person name="Mclaughlin S."/>
        </authorList>
    </citation>
    <scope>NUCLEOTIDE SEQUENCE</scope>
    <source>
        <strain evidence="1">MGC-MH-2018</strain>
    </source>
</reference>